<proteinExistence type="predicted"/>
<organism evidence="2 3">
    <name type="scientific">Pieris macdunnoughi</name>
    <dbReference type="NCBI Taxonomy" id="345717"/>
    <lineage>
        <taxon>Eukaryota</taxon>
        <taxon>Metazoa</taxon>
        <taxon>Ecdysozoa</taxon>
        <taxon>Arthropoda</taxon>
        <taxon>Hexapoda</taxon>
        <taxon>Insecta</taxon>
        <taxon>Pterygota</taxon>
        <taxon>Neoptera</taxon>
        <taxon>Endopterygota</taxon>
        <taxon>Lepidoptera</taxon>
        <taxon>Glossata</taxon>
        <taxon>Ditrysia</taxon>
        <taxon>Papilionoidea</taxon>
        <taxon>Pieridae</taxon>
        <taxon>Pierinae</taxon>
        <taxon>Pieris</taxon>
    </lineage>
</organism>
<evidence type="ECO:0000313" key="3">
    <source>
        <dbReference type="Proteomes" id="UP000663880"/>
    </source>
</evidence>
<dbReference type="OrthoDB" id="365605at2759"/>
<gene>
    <name evidence="2" type="ORF">PMACD_LOCUS11777</name>
</gene>
<sequence length="279" mass="30687">MLKIIIYGFLLLNVVHTVWTDTAGECNMAGFYIELGCTPVPAVDNATTCPESFICPDLHPDPKSCYYRGKAYQDRTTIPQRLINNPCSQACSCNVGNEPRFDCAAVDCVEVFDTDVQQQCISTYQLDSCCSTGSVCGKDDIAKLKTCEVDGQTYLEGQVFEPKNTRKSCICTPQWNGSTDNPDYCREINCGLEIHYQDRIFDNCAPVFAGNMKGCPIAFQCPSLQSKVVRGLNLRSISEQCTFGNMTLSVGDEVTVDEKCTTCACDVPPFVSCSRKSSC</sequence>
<reference evidence="2" key="1">
    <citation type="submission" date="2021-02" db="EMBL/GenBank/DDBJ databases">
        <authorList>
            <person name="Steward A R."/>
        </authorList>
    </citation>
    <scope>NUCLEOTIDE SEQUENCE</scope>
</reference>
<dbReference type="AlphaFoldDB" id="A0A821VIY9"/>
<dbReference type="EMBL" id="CAJOBZ010000042">
    <property type="protein sequence ID" value="CAF4906843.1"/>
    <property type="molecule type" value="Genomic_DNA"/>
</dbReference>
<protein>
    <recommendedName>
        <fullName evidence="4">VWFC domain-containing protein</fullName>
    </recommendedName>
</protein>
<evidence type="ECO:0008006" key="4">
    <source>
        <dbReference type="Google" id="ProtNLM"/>
    </source>
</evidence>
<evidence type="ECO:0000313" key="2">
    <source>
        <dbReference type="EMBL" id="CAF4906843.1"/>
    </source>
</evidence>
<name>A0A821VIY9_9NEOP</name>
<accession>A0A821VIY9</accession>
<evidence type="ECO:0000256" key="1">
    <source>
        <dbReference type="SAM" id="SignalP"/>
    </source>
</evidence>
<comment type="caution">
    <text evidence="2">The sequence shown here is derived from an EMBL/GenBank/DDBJ whole genome shotgun (WGS) entry which is preliminary data.</text>
</comment>
<dbReference type="Proteomes" id="UP000663880">
    <property type="component" value="Unassembled WGS sequence"/>
</dbReference>
<keyword evidence="3" id="KW-1185">Reference proteome</keyword>
<feature type="signal peptide" evidence="1">
    <location>
        <begin position="1"/>
        <end position="20"/>
    </location>
</feature>
<feature type="chain" id="PRO_5032343455" description="VWFC domain-containing protein" evidence="1">
    <location>
        <begin position="21"/>
        <end position="279"/>
    </location>
</feature>
<keyword evidence="1" id="KW-0732">Signal</keyword>